<gene>
    <name evidence="3" type="ORF">RRF57_007798</name>
</gene>
<name>A0AAN7UVX8_9PEZI</name>
<dbReference type="GO" id="GO:0007005">
    <property type="term" value="P:mitochondrion organization"/>
    <property type="evidence" value="ECO:0007669"/>
    <property type="project" value="TreeGrafter"/>
</dbReference>
<dbReference type="EMBL" id="JAWHQM010000023">
    <property type="protein sequence ID" value="KAK5632084.1"/>
    <property type="molecule type" value="Genomic_DNA"/>
</dbReference>
<evidence type="ECO:0000313" key="3">
    <source>
        <dbReference type="EMBL" id="KAK5632084.1"/>
    </source>
</evidence>
<dbReference type="AlphaFoldDB" id="A0AAN7UVX8"/>
<dbReference type="InterPro" id="IPR033468">
    <property type="entry name" value="Metaxin_GST"/>
</dbReference>
<dbReference type="Pfam" id="PF17171">
    <property type="entry name" value="GST_C_6"/>
    <property type="match status" value="1"/>
</dbReference>
<evidence type="ECO:0008006" key="5">
    <source>
        <dbReference type="Google" id="ProtNLM"/>
    </source>
</evidence>
<dbReference type="InterPro" id="IPR050931">
    <property type="entry name" value="Mito_Protein_Transport_Metaxin"/>
</dbReference>
<dbReference type="PANTHER" id="PTHR12289">
    <property type="entry name" value="METAXIN RELATED"/>
    <property type="match status" value="1"/>
</dbReference>
<reference evidence="3 4" key="1">
    <citation type="submission" date="2023-10" db="EMBL/GenBank/DDBJ databases">
        <title>Draft genome sequence of Xylaria bambusicola isolate GMP-LS, the root and basal stem rot pathogen of sugarcane in Indonesia.</title>
        <authorList>
            <person name="Selvaraj P."/>
            <person name="Muralishankar V."/>
            <person name="Muruganantham S."/>
            <person name="Sp S."/>
            <person name="Haryani S."/>
            <person name="Lau K.J.X."/>
            <person name="Naqvi N.I."/>
        </authorList>
    </citation>
    <scope>NUCLEOTIDE SEQUENCE [LARGE SCALE GENOMIC DNA]</scope>
    <source>
        <strain evidence="3">GMP-LS</strain>
    </source>
</reference>
<dbReference type="SUPFAM" id="SSF47616">
    <property type="entry name" value="GST C-terminal domain-like"/>
    <property type="match status" value="1"/>
</dbReference>
<organism evidence="3 4">
    <name type="scientific">Xylaria bambusicola</name>
    <dbReference type="NCBI Taxonomy" id="326684"/>
    <lineage>
        <taxon>Eukaryota</taxon>
        <taxon>Fungi</taxon>
        <taxon>Dikarya</taxon>
        <taxon>Ascomycota</taxon>
        <taxon>Pezizomycotina</taxon>
        <taxon>Sordariomycetes</taxon>
        <taxon>Xylariomycetidae</taxon>
        <taxon>Xylariales</taxon>
        <taxon>Xylariaceae</taxon>
        <taxon>Xylaria</taxon>
    </lineage>
</organism>
<protein>
    <recommendedName>
        <fullName evidence="5">Mitochondrial outer membrane protein</fullName>
    </recommendedName>
</protein>
<feature type="domain" description="Thioredoxin-like fold" evidence="2">
    <location>
        <begin position="99"/>
        <end position="198"/>
    </location>
</feature>
<dbReference type="InterPro" id="IPR036282">
    <property type="entry name" value="Glutathione-S-Trfase_C_sf"/>
</dbReference>
<proteinExistence type="predicted"/>
<dbReference type="GO" id="GO:0001401">
    <property type="term" value="C:SAM complex"/>
    <property type="evidence" value="ECO:0007669"/>
    <property type="project" value="TreeGrafter"/>
</dbReference>
<accession>A0AAN7UVX8</accession>
<comment type="caution">
    <text evidence="3">The sequence shown here is derived from an EMBL/GenBank/DDBJ whole genome shotgun (WGS) entry which is preliminary data.</text>
</comment>
<dbReference type="PANTHER" id="PTHR12289:SF44">
    <property type="entry name" value="OUTER MEMBRANE PROTEIN (SAM35), PUTATIVE (AFU_ORTHOLOGUE AFUA_1G13180)-RELATED"/>
    <property type="match status" value="1"/>
</dbReference>
<dbReference type="Pfam" id="PF17172">
    <property type="entry name" value="GST_N_4"/>
    <property type="match status" value="1"/>
</dbReference>
<sequence length="325" mass="36703">MARLGVVDEKQVGTGNCYSIPSFTMSHTTEATRARPRSQESSGWFTIPAPLAQLFKKFPLLTYPPNELPCRSPGLRDTPTLYVFISDEDALKDLPSFNPSCLKWQTFLKLAGVDFRVRPSNNHASPTGALPFLLPPYTPSDSKSQRPVPSNKLEQYALNNGKAELPKSLGTKLDAYESLLDHGIRNAWLYTLYLSPANLGLLTQLYIAPTTSSPPVRATILYQLRHAAESEILKSTSRDAIIPTYLYHEAREAFRALNTVLADEEWFFGSRTPGLFDATVFSYTHLILHDELPWGNRRMNDILSEFPRLVNHRNRIFQRCWLAST</sequence>
<evidence type="ECO:0000259" key="1">
    <source>
        <dbReference type="Pfam" id="PF17171"/>
    </source>
</evidence>
<evidence type="ECO:0000259" key="2">
    <source>
        <dbReference type="Pfam" id="PF17172"/>
    </source>
</evidence>
<dbReference type="Proteomes" id="UP001305414">
    <property type="component" value="Unassembled WGS sequence"/>
</dbReference>
<keyword evidence="4" id="KW-1185">Reference proteome</keyword>
<dbReference type="InterPro" id="IPR012336">
    <property type="entry name" value="Thioredoxin-like_fold"/>
</dbReference>
<feature type="domain" description="Metaxin glutathione S-transferase" evidence="1">
    <location>
        <begin position="250"/>
        <end position="316"/>
    </location>
</feature>
<dbReference type="CDD" id="cd03193">
    <property type="entry name" value="GST_C_Metaxin"/>
    <property type="match status" value="1"/>
</dbReference>
<evidence type="ECO:0000313" key="4">
    <source>
        <dbReference type="Proteomes" id="UP001305414"/>
    </source>
</evidence>